<protein>
    <submittedName>
        <fullName evidence="1">Uncharacterized protein</fullName>
    </submittedName>
</protein>
<dbReference type="Proteomes" id="UP000290191">
    <property type="component" value="Unassembled WGS sequence"/>
</dbReference>
<accession>A0A4Q0XX66</accession>
<dbReference type="EMBL" id="PDKO01000009">
    <property type="protein sequence ID" value="RXJ62166.1"/>
    <property type="molecule type" value="Genomic_DNA"/>
</dbReference>
<dbReference type="STRING" id="877500.GCA_000935065_03295"/>
<sequence>MKKEKKAFNPDDFFTTTTVKDIVPKFEHLYQMNFKEISLNNELVKLNYEIISKEYKDFMSSSLADYYDFEVDEIV</sequence>
<dbReference type="AlphaFoldDB" id="A0A4Q0XX66"/>
<organism evidence="1 2">
    <name type="scientific">Halarcobacter anaerophilus</name>
    <dbReference type="NCBI Taxonomy" id="877500"/>
    <lineage>
        <taxon>Bacteria</taxon>
        <taxon>Pseudomonadati</taxon>
        <taxon>Campylobacterota</taxon>
        <taxon>Epsilonproteobacteria</taxon>
        <taxon>Campylobacterales</taxon>
        <taxon>Arcobacteraceae</taxon>
        <taxon>Halarcobacter</taxon>
    </lineage>
</organism>
<dbReference type="OrthoDB" id="5345157at2"/>
<evidence type="ECO:0000313" key="1">
    <source>
        <dbReference type="EMBL" id="RXJ62166.1"/>
    </source>
</evidence>
<keyword evidence="2" id="KW-1185">Reference proteome</keyword>
<reference evidence="1 2" key="1">
    <citation type="submission" date="2017-10" db="EMBL/GenBank/DDBJ databases">
        <title>Genomics of the genus Arcobacter.</title>
        <authorList>
            <person name="Perez-Cataluna A."/>
            <person name="Figueras M.J."/>
        </authorList>
    </citation>
    <scope>NUCLEOTIDE SEQUENCE [LARGE SCALE GENOMIC DNA]</scope>
    <source>
        <strain evidence="1 2">DSM 24636</strain>
    </source>
</reference>
<evidence type="ECO:0000313" key="2">
    <source>
        <dbReference type="Proteomes" id="UP000290191"/>
    </source>
</evidence>
<gene>
    <name evidence="1" type="ORF">CRV06_10390</name>
</gene>
<dbReference type="RefSeq" id="WP_044419362.1">
    <property type="nucleotide sequence ID" value="NZ_CP041070.1"/>
</dbReference>
<comment type="caution">
    <text evidence="1">The sequence shown here is derived from an EMBL/GenBank/DDBJ whole genome shotgun (WGS) entry which is preliminary data.</text>
</comment>
<proteinExistence type="predicted"/>
<name>A0A4Q0XX66_9BACT</name>